<evidence type="ECO:0000313" key="2">
    <source>
        <dbReference type="Proteomes" id="UP001374584"/>
    </source>
</evidence>
<gene>
    <name evidence="1" type="ORF">VNO80_18690</name>
</gene>
<evidence type="ECO:0000313" key="1">
    <source>
        <dbReference type="EMBL" id="KAK7353249.1"/>
    </source>
</evidence>
<name>A0AAN9MEP1_PHACN</name>
<dbReference type="EMBL" id="JAYMYR010000007">
    <property type="protein sequence ID" value="KAK7353249.1"/>
    <property type="molecule type" value="Genomic_DNA"/>
</dbReference>
<organism evidence="1 2">
    <name type="scientific">Phaseolus coccineus</name>
    <name type="common">Scarlet runner bean</name>
    <name type="synonym">Phaseolus multiflorus</name>
    <dbReference type="NCBI Taxonomy" id="3886"/>
    <lineage>
        <taxon>Eukaryota</taxon>
        <taxon>Viridiplantae</taxon>
        <taxon>Streptophyta</taxon>
        <taxon>Embryophyta</taxon>
        <taxon>Tracheophyta</taxon>
        <taxon>Spermatophyta</taxon>
        <taxon>Magnoliopsida</taxon>
        <taxon>eudicotyledons</taxon>
        <taxon>Gunneridae</taxon>
        <taxon>Pentapetalae</taxon>
        <taxon>rosids</taxon>
        <taxon>fabids</taxon>
        <taxon>Fabales</taxon>
        <taxon>Fabaceae</taxon>
        <taxon>Papilionoideae</taxon>
        <taxon>50 kb inversion clade</taxon>
        <taxon>NPAAA clade</taxon>
        <taxon>indigoferoid/millettioid clade</taxon>
        <taxon>Phaseoleae</taxon>
        <taxon>Phaseolus</taxon>
    </lineage>
</organism>
<comment type="caution">
    <text evidence="1">The sequence shown here is derived from an EMBL/GenBank/DDBJ whole genome shotgun (WGS) entry which is preliminary data.</text>
</comment>
<keyword evidence="2" id="KW-1185">Reference proteome</keyword>
<dbReference type="AlphaFoldDB" id="A0AAN9MEP1"/>
<accession>A0AAN9MEP1</accession>
<sequence>MRPQLVALLSPLEILGLQRLGKKQEEEGDCNEFNVPRPYLSEAWEVQECGAFHKTPFLLSTKLQAFSFWLAAFSAHRDLNISLPWQASGRMPVGPPDAL</sequence>
<proteinExistence type="predicted"/>
<reference evidence="1 2" key="1">
    <citation type="submission" date="2024-01" db="EMBL/GenBank/DDBJ databases">
        <title>The genomes of 5 underutilized Papilionoideae crops provide insights into root nodulation and disease resistanc.</title>
        <authorList>
            <person name="Jiang F."/>
        </authorList>
    </citation>
    <scope>NUCLEOTIDE SEQUENCE [LARGE SCALE GENOMIC DNA]</scope>
    <source>
        <strain evidence="1">JINMINGXINNONG_FW02</strain>
        <tissue evidence="1">Leaves</tissue>
    </source>
</reference>
<dbReference type="Proteomes" id="UP001374584">
    <property type="component" value="Unassembled WGS sequence"/>
</dbReference>
<protein>
    <submittedName>
        <fullName evidence="1">Uncharacterized protein</fullName>
    </submittedName>
</protein>